<evidence type="ECO:0000313" key="3">
    <source>
        <dbReference type="Proteomes" id="UP001341840"/>
    </source>
</evidence>
<organism evidence="2 3">
    <name type="scientific">Stylosanthes scabra</name>
    <dbReference type="NCBI Taxonomy" id="79078"/>
    <lineage>
        <taxon>Eukaryota</taxon>
        <taxon>Viridiplantae</taxon>
        <taxon>Streptophyta</taxon>
        <taxon>Embryophyta</taxon>
        <taxon>Tracheophyta</taxon>
        <taxon>Spermatophyta</taxon>
        <taxon>Magnoliopsida</taxon>
        <taxon>eudicotyledons</taxon>
        <taxon>Gunneridae</taxon>
        <taxon>Pentapetalae</taxon>
        <taxon>rosids</taxon>
        <taxon>fabids</taxon>
        <taxon>Fabales</taxon>
        <taxon>Fabaceae</taxon>
        <taxon>Papilionoideae</taxon>
        <taxon>50 kb inversion clade</taxon>
        <taxon>dalbergioids sensu lato</taxon>
        <taxon>Dalbergieae</taxon>
        <taxon>Pterocarpus clade</taxon>
        <taxon>Stylosanthes</taxon>
    </lineage>
</organism>
<keyword evidence="3" id="KW-1185">Reference proteome</keyword>
<feature type="chain" id="PRO_5045451841" description="Secreted protein" evidence="1">
    <location>
        <begin position="25"/>
        <end position="125"/>
    </location>
</feature>
<name>A0ABU6UM65_9FABA</name>
<accession>A0ABU6UM65</accession>
<dbReference type="Proteomes" id="UP001341840">
    <property type="component" value="Unassembled WGS sequence"/>
</dbReference>
<dbReference type="EMBL" id="JASCZI010121497">
    <property type="protein sequence ID" value="MED6161984.1"/>
    <property type="molecule type" value="Genomic_DNA"/>
</dbReference>
<sequence length="125" mass="13013">MGCVRTPALGVSLLSAQTACLLSALNQVHLVPDAGGDGTAFLLASHGRVRTDRGPIPLGPQALVRDGRELRSLNTENGVHAVHGVHKLPPFHCRGGAAGEGVSARIVQRLEFPTVTSALPQPDTE</sequence>
<gene>
    <name evidence="2" type="ORF">PIB30_066070</name>
</gene>
<feature type="signal peptide" evidence="1">
    <location>
        <begin position="1"/>
        <end position="24"/>
    </location>
</feature>
<evidence type="ECO:0000313" key="2">
    <source>
        <dbReference type="EMBL" id="MED6161984.1"/>
    </source>
</evidence>
<reference evidence="2 3" key="1">
    <citation type="journal article" date="2023" name="Plants (Basel)">
        <title>Bridging the Gap: Combining Genomics and Transcriptomics Approaches to Understand Stylosanthes scabra, an Orphan Legume from the Brazilian Caatinga.</title>
        <authorList>
            <person name="Ferreira-Neto J.R.C."/>
            <person name="da Silva M.D."/>
            <person name="Binneck E."/>
            <person name="de Melo N.F."/>
            <person name="da Silva R.H."/>
            <person name="de Melo A.L.T.M."/>
            <person name="Pandolfi V."/>
            <person name="Bustamante F.O."/>
            <person name="Brasileiro-Vidal A.C."/>
            <person name="Benko-Iseppon A.M."/>
        </authorList>
    </citation>
    <scope>NUCLEOTIDE SEQUENCE [LARGE SCALE GENOMIC DNA]</scope>
    <source>
        <tissue evidence="2">Leaves</tissue>
    </source>
</reference>
<evidence type="ECO:0000256" key="1">
    <source>
        <dbReference type="SAM" id="SignalP"/>
    </source>
</evidence>
<evidence type="ECO:0008006" key="4">
    <source>
        <dbReference type="Google" id="ProtNLM"/>
    </source>
</evidence>
<keyword evidence="1" id="KW-0732">Signal</keyword>
<proteinExistence type="predicted"/>
<comment type="caution">
    <text evidence="2">The sequence shown here is derived from an EMBL/GenBank/DDBJ whole genome shotgun (WGS) entry which is preliminary data.</text>
</comment>
<protein>
    <recommendedName>
        <fullName evidence="4">Secreted protein</fullName>
    </recommendedName>
</protein>